<evidence type="ECO:0000313" key="2">
    <source>
        <dbReference type="EMBL" id="WOH38470.1"/>
    </source>
</evidence>
<reference evidence="2 3" key="1">
    <citation type="submission" date="2023-09" db="EMBL/GenBank/DDBJ databases">
        <authorList>
            <person name="Qi X."/>
        </authorList>
    </citation>
    <scope>NUCLEOTIDE SEQUENCE [LARGE SCALE GENOMIC DNA]</scope>
    <source>
        <strain evidence="2 3">S1-1</strain>
    </source>
</reference>
<name>A0ABZ0GRZ3_9GAMM</name>
<gene>
    <name evidence="2" type="ORF">RI844_04400</name>
</gene>
<keyword evidence="1" id="KW-0812">Transmembrane</keyword>
<accession>A0ABZ0GRZ3</accession>
<feature type="transmembrane region" description="Helical" evidence="1">
    <location>
        <begin position="182"/>
        <end position="201"/>
    </location>
</feature>
<organism evidence="2 3">
    <name type="scientific">Thalassotalea fonticola</name>
    <dbReference type="NCBI Taxonomy" id="3065649"/>
    <lineage>
        <taxon>Bacteria</taxon>
        <taxon>Pseudomonadati</taxon>
        <taxon>Pseudomonadota</taxon>
        <taxon>Gammaproteobacteria</taxon>
        <taxon>Alteromonadales</taxon>
        <taxon>Colwelliaceae</taxon>
        <taxon>Thalassotalea</taxon>
    </lineage>
</organism>
<keyword evidence="3" id="KW-1185">Reference proteome</keyword>
<feature type="transmembrane region" description="Helical" evidence="1">
    <location>
        <begin position="69"/>
        <end position="88"/>
    </location>
</feature>
<dbReference type="RefSeq" id="WP_348397239.1">
    <property type="nucleotide sequence ID" value="NZ_CP136600.1"/>
</dbReference>
<feature type="transmembrane region" description="Helical" evidence="1">
    <location>
        <begin position="7"/>
        <end position="28"/>
    </location>
</feature>
<feature type="transmembrane region" description="Helical" evidence="1">
    <location>
        <begin position="40"/>
        <end position="57"/>
    </location>
</feature>
<keyword evidence="1" id="KW-0472">Membrane</keyword>
<evidence type="ECO:0000313" key="3">
    <source>
        <dbReference type="Proteomes" id="UP001301442"/>
    </source>
</evidence>
<sequence>MDFYLDIYFPLLFVFMAVFFLYIGIKVIVSKRPLLFPSKIFFIFMLLAFSPQFIMSFERFASPTFLDMGIILYISPLMFVVILAFMWIQMKGYMAIGISDNSFRNAIHYSLNKNQIEFEEQLSLIKLTSIKSELQVAVQSWVGTGQLKLKKSKDKDLMFNLISSINEYYTSNTIKPNNITSIFYIVMGGFMLIFASSSYFFTR</sequence>
<dbReference type="EMBL" id="CP136600">
    <property type="protein sequence ID" value="WOH38470.1"/>
    <property type="molecule type" value="Genomic_DNA"/>
</dbReference>
<keyword evidence="1" id="KW-1133">Transmembrane helix</keyword>
<protein>
    <submittedName>
        <fullName evidence="2">Uncharacterized protein</fullName>
    </submittedName>
</protein>
<proteinExistence type="predicted"/>
<evidence type="ECO:0000256" key="1">
    <source>
        <dbReference type="SAM" id="Phobius"/>
    </source>
</evidence>
<dbReference type="Proteomes" id="UP001301442">
    <property type="component" value="Chromosome"/>
</dbReference>